<dbReference type="SMART" id="SM00421">
    <property type="entry name" value="HTH_LUXR"/>
    <property type="match status" value="1"/>
</dbReference>
<dbReference type="InterPro" id="IPR041664">
    <property type="entry name" value="AAA_16"/>
</dbReference>
<keyword evidence="2" id="KW-0238">DNA-binding</keyword>
<dbReference type="InterPro" id="IPR000792">
    <property type="entry name" value="Tscrpt_reg_LuxR_C"/>
</dbReference>
<evidence type="ECO:0000256" key="3">
    <source>
        <dbReference type="ARBA" id="ARBA00023163"/>
    </source>
</evidence>
<keyword evidence="3" id="KW-0804">Transcription</keyword>
<sequence length="893" mass="96649">MQVDMVFSPFPRSKLQRPRLVADFVVRDELQCQLEDAARLPLTVVTAPLGYGKTSLVAHWLANRVGLAAWLSLDAGDDEPYAFIHALVAAVRSVLPEACSGTLACFAAQHLPPLAVLAALLDNELDDLAEPLVLVLDDLHRIDDRETYALLDRLLLRPPPHLHLVLITRGDPPLSLGALRVRGALHEIGACELQFNRQQAAQIIEHAAAGEIGNAALTLLHERSGGWPAGVRLAALLLRHRWSGGDAAAGFAGGTPLVAQYFFDEVLAPQPAAVRAALLRTAILDCFCVALCDALAGEDASGQALSGAAFMDFVRGGSVLASSVDEAGEWYRYHPLLHEFLQARLLAQMGVEAMQQLQRRAAVWFAGNERLEEATRHQLAGGGPAAAGQLLADHRNTLLQHGQQARLARCLRLLPPDAVETDAELLLLKAWLLYRQGRLVETAAVLDRIQALLDRSGGPQIAAPVRGGLLALRSMQEYLEGNGDEAARCAGDALACLPAGRIDERVLAQTVIAGARQLAGDLSGARQGIDEALAQAPGPIARCQVPLLAARCCIDWMAADLSALHLLAKTDLRVGGAPWGSDDGGLRAYFLGLVQYQRNELAVAEQTLLSASKTAVVGYRGELSLLLAAVCQALGQSSRANAVIDTLCQHLQQQDDLHALQRAYAFRAELALRQGQLAMASDWASGFDPGPLHFAYHLANAPHLTLAKVWIAEGSSESREQAARLLQLLERELAARHNIRFLIEVLALQSLLQHGLGDDAAAADLLGRAVALAQPGGFVRLFVDLGQDLLPPLRRLKLDRSDSRYLGQILAAFNDDWLACSGRQEPRADLTRRELKILKLLAVRLSNVEISEELCISRATVKRHTQNIYRKLRASSRREAVVRARTLNIILDA</sequence>
<dbReference type="PRINTS" id="PR00038">
    <property type="entry name" value="HTHLUXR"/>
</dbReference>
<name>A0A011N170_9PROT</name>
<accession>A0A011N170</accession>
<dbReference type="Pfam" id="PF25873">
    <property type="entry name" value="WHD_MalT"/>
    <property type="match status" value="1"/>
</dbReference>
<evidence type="ECO:0000256" key="1">
    <source>
        <dbReference type="ARBA" id="ARBA00023015"/>
    </source>
</evidence>
<dbReference type="Proteomes" id="UP000020218">
    <property type="component" value="Unassembled WGS sequence"/>
</dbReference>
<dbReference type="GO" id="GO:0006355">
    <property type="term" value="P:regulation of DNA-templated transcription"/>
    <property type="evidence" value="ECO:0007669"/>
    <property type="project" value="InterPro"/>
</dbReference>
<gene>
    <name evidence="5" type="primary">malT_1</name>
    <name evidence="5" type="ORF">AW08_00928</name>
</gene>
<comment type="caution">
    <text evidence="5">The sequence shown here is derived from an EMBL/GenBank/DDBJ whole genome shotgun (WGS) entry which is preliminary data.</text>
</comment>
<dbReference type="Pfam" id="PF13191">
    <property type="entry name" value="AAA_16"/>
    <property type="match status" value="1"/>
</dbReference>
<dbReference type="InterPro" id="IPR041617">
    <property type="entry name" value="TPR_MalT"/>
</dbReference>
<evidence type="ECO:0000256" key="2">
    <source>
        <dbReference type="ARBA" id="ARBA00023125"/>
    </source>
</evidence>
<dbReference type="STRING" id="1454001.AW08_00928"/>
<evidence type="ECO:0000259" key="4">
    <source>
        <dbReference type="PROSITE" id="PS50043"/>
    </source>
</evidence>
<dbReference type="AlphaFoldDB" id="A0A011N170"/>
<dbReference type="InterPro" id="IPR016032">
    <property type="entry name" value="Sig_transdc_resp-reg_C-effctor"/>
</dbReference>
<keyword evidence="6" id="KW-1185">Reference proteome</keyword>
<dbReference type="Gene3D" id="1.10.10.10">
    <property type="entry name" value="Winged helix-like DNA-binding domain superfamily/Winged helix DNA-binding domain"/>
    <property type="match status" value="1"/>
</dbReference>
<dbReference type="EMBL" id="JFAX01000004">
    <property type="protein sequence ID" value="EXI68616.1"/>
    <property type="molecule type" value="Genomic_DNA"/>
</dbReference>
<dbReference type="InterPro" id="IPR011990">
    <property type="entry name" value="TPR-like_helical_dom_sf"/>
</dbReference>
<organism evidence="5 6">
    <name type="scientific">Candidatus Accumulibacter adjunctus</name>
    <dbReference type="NCBI Taxonomy" id="1454001"/>
    <lineage>
        <taxon>Bacteria</taxon>
        <taxon>Pseudomonadati</taxon>
        <taxon>Pseudomonadota</taxon>
        <taxon>Betaproteobacteria</taxon>
        <taxon>Candidatus Accumulibacter</taxon>
    </lineage>
</organism>
<dbReference type="Pfam" id="PF17874">
    <property type="entry name" value="TPR_MalT"/>
    <property type="match status" value="1"/>
</dbReference>
<dbReference type="GO" id="GO:0003677">
    <property type="term" value="F:DNA binding"/>
    <property type="evidence" value="ECO:0007669"/>
    <property type="project" value="UniProtKB-KW"/>
</dbReference>
<dbReference type="Gene3D" id="1.25.40.10">
    <property type="entry name" value="Tetratricopeptide repeat domain"/>
    <property type="match status" value="1"/>
</dbReference>
<dbReference type="InterPro" id="IPR059106">
    <property type="entry name" value="WHD_MalT"/>
</dbReference>
<dbReference type="Pfam" id="PF00196">
    <property type="entry name" value="GerE"/>
    <property type="match status" value="1"/>
</dbReference>
<reference evidence="5" key="1">
    <citation type="submission" date="2014-02" db="EMBL/GenBank/DDBJ databases">
        <title>Expanding our view of genomic diversity in Candidatus Accumulibacter clades.</title>
        <authorList>
            <person name="Skennerton C.T."/>
            <person name="Barr J.J."/>
            <person name="Slater F.R."/>
            <person name="Bond P.L."/>
            <person name="Tyson G.W."/>
        </authorList>
    </citation>
    <scope>NUCLEOTIDE SEQUENCE [LARGE SCALE GENOMIC DNA]</scope>
</reference>
<keyword evidence="1" id="KW-0805">Transcription regulation</keyword>
<dbReference type="InterPro" id="IPR036388">
    <property type="entry name" value="WH-like_DNA-bd_sf"/>
</dbReference>
<dbReference type="PROSITE" id="PS50043">
    <property type="entry name" value="HTH_LUXR_2"/>
    <property type="match status" value="1"/>
</dbReference>
<dbReference type="SUPFAM" id="SSF46894">
    <property type="entry name" value="C-terminal effector domain of the bipartite response regulators"/>
    <property type="match status" value="1"/>
</dbReference>
<dbReference type="PANTHER" id="PTHR44688">
    <property type="entry name" value="DNA-BINDING TRANSCRIPTIONAL ACTIVATOR DEVR_DOSR"/>
    <property type="match status" value="1"/>
</dbReference>
<protein>
    <submittedName>
        <fullName evidence="5">ATP-dependent transcriptional activator MalT</fullName>
    </submittedName>
</protein>
<dbReference type="CDD" id="cd06170">
    <property type="entry name" value="LuxR_C_like"/>
    <property type="match status" value="1"/>
</dbReference>
<dbReference type="SUPFAM" id="SSF48452">
    <property type="entry name" value="TPR-like"/>
    <property type="match status" value="1"/>
</dbReference>
<dbReference type="PANTHER" id="PTHR44688:SF16">
    <property type="entry name" value="DNA-BINDING TRANSCRIPTIONAL ACTIVATOR DEVR_DOSR"/>
    <property type="match status" value="1"/>
</dbReference>
<proteinExistence type="predicted"/>
<evidence type="ECO:0000313" key="5">
    <source>
        <dbReference type="EMBL" id="EXI68616.1"/>
    </source>
</evidence>
<evidence type="ECO:0000313" key="6">
    <source>
        <dbReference type="Proteomes" id="UP000020218"/>
    </source>
</evidence>
<dbReference type="InterPro" id="IPR027417">
    <property type="entry name" value="P-loop_NTPase"/>
</dbReference>
<feature type="domain" description="HTH luxR-type" evidence="4">
    <location>
        <begin position="823"/>
        <end position="888"/>
    </location>
</feature>
<dbReference type="SUPFAM" id="SSF52540">
    <property type="entry name" value="P-loop containing nucleoside triphosphate hydrolases"/>
    <property type="match status" value="1"/>
</dbReference>
<dbReference type="PATRIC" id="fig|1454001.3.peg.1068"/>